<dbReference type="RefSeq" id="WP_312742855.1">
    <property type="nucleotide sequence ID" value="NZ_CP116968.1"/>
</dbReference>
<dbReference type="SMART" id="SM00327">
    <property type="entry name" value="VWA"/>
    <property type="match status" value="1"/>
</dbReference>
<protein>
    <submittedName>
        <fullName evidence="3">VWA domain-containing protein</fullName>
    </submittedName>
</protein>
<proteinExistence type="predicted"/>
<keyword evidence="1" id="KW-1133">Transmembrane helix</keyword>
<dbReference type="KEGG" id="nneo:PQG83_15395"/>
<evidence type="ECO:0000256" key="1">
    <source>
        <dbReference type="SAM" id="Phobius"/>
    </source>
</evidence>
<dbReference type="InterPro" id="IPR033881">
    <property type="entry name" value="vWA_BatA_type"/>
</dbReference>
<dbReference type="CDD" id="cd01467">
    <property type="entry name" value="vWA_BatA_type"/>
    <property type="match status" value="1"/>
</dbReference>
<keyword evidence="4" id="KW-1185">Reference proteome</keyword>
<feature type="transmembrane region" description="Helical" evidence="1">
    <location>
        <begin position="307"/>
        <end position="328"/>
    </location>
</feature>
<dbReference type="EMBL" id="CP116968">
    <property type="protein sequence ID" value="WNM61131.1"/>
    <property type="molecule type" value="Genomic_DNA"/>
</dbReference>
<name>A0AA96GG36_9BACT</name>
<sequence>MMTLAWPWVLVLLLCPWMVRRWATPVSNSSGRAMKVPHFDDIMALQSNQLIGPTRSRHSILFWSGMFIWAALLLAAARPQWSGEPVGLPTSGRDLMLAVDVSGSMKIPDFSVKGREVTRLEVVKAAAGEFIAGRTGDRIGLIVFGSQAYVQTPLTFDRDTVKAMLTETEIGLAGQETAIGDAIGLAVKRLREQPAGSRVLVLLTDGANTAGEVSPTQAAALAEEQGIRIYAIGVGADRMEIESFFGTQTVNPSRDLDEDTLRHLAQRTGGLYLRAKDTEGLTRVYKELDRLEPATTETELFRPTTELYIWPLGFALALSSVMAMSLVWNRNWVLRSRWKAEAISVRAGAGR</sequence>
<evidence type="ECO:0000313" key="4">
    <source>
        <dbReference type="Proteomes" id="UP001302494"/>
    </source>
</evidence>
<gene>
    <name evidence="3" type="ORF">PQG83_15395</name>
</gene>
<dbReference type="InterPro" id="IPR050768">
    <property type="entry name" value="UPF0353/GerABKA_families"/>
</dbReference>
<dbReference type="Pfam" id="PF00092">
    <property type="entry name" value="VWA"/>
    <property type="match status" value="1"/>
</dbReference>
<dbReference type="InterPro" id="IPR002035">
    <property type="entry name" value="VWF_A"/>
</dbReference>
<dbReference type="InterPro" id="IPR036465">
    <property type="entry name" value="vWFA_dom_sf"/>
</dbReference>
<organism evidence="3 4">
    <name type="scientific">Candidatus Nitrospira neomarina</name>
    <dbReference type="NCBI Taxonomy" id="3020899"/>
    <lineage>
        <taxon>Bacteria</taxon>
        <taxon>Pseudomonadati</taxon>
        <taxon>Nitrospirota</taxon>
        <taxon>Nitrospiria</taxon>
        <taxon>Nitrospirales</taxon>
        <taxon>Nitrospiraceae</taxon>
        <taxon>Nitrospira</taxon>
    </lineage>
</organism>
<keyword evidence="1" id="KW-0472">Membrane</keyword>
<dbReference type="Proteomes" id="UP001302494">
    <property type="component" value="Chromosome"/>
</dbReference>
<dbReference type="AlphaFoldDB" id="A0AA96GG36"/>
<dbReference type="Gene3D" id="3.40.50.410">
    <property type="entry name" value="von Willebrand factor, type A domain"/>
    <property type="match status" value="1"/>
</dbReference>
<dbReference type="SUPFAM" id="SSF53300">
    <property type="entry name" value="vWA-like"/>
    <property type="match status" value="1"/>
</dbReference>
<dbReference type="PANTHER" id="PTHR22550">
    <property type="entry name" value="SPORE GERMINATION PROTEIN"/>
    <property type="match status" value="1"/>
</dbReference>
<accession>A0AA96GG36</accession>
<keyword evidence="1" id="KW-0812">Transmembrane</keyword>
<dbReference type="PROSITE" id="PS50234">
    <property type="entry name" value="VWFA"/>
    <property type="match status" value="1"/>
</dbReference>
<evidence type="ECO:0000313" key="3">
    <source>
        <dbReference type="EMBL" id="WNM61131.1"/>
    </source>
</evidence>
<reference evidence="3 4" key="1">
    <citation type="submission" date="2023-01" db="EMBL/GenBank/DDBJ databases">
        <title>Cultivation and genomic characterization of new, ubiquitous marine nitrite-oxidizing bacteria from the Nitrospirales.</title>
        <authorList>
            <person name="Mueller A.J."/>
            <person name="Daebeler A."/>
            <person name="Herbold C.W."/>
            <person name="Kirkegaard R.H."/>
            <person name="Daims H."/>
        </authorList>
    </citation>
    <scope>NUCLEOTIDE SEQUENCE [LARGE SCALE GENOMIC DNA]</scope>
    <source>
        <strain evidence="3 4">DK</strain>
    </source>
</reference>
<feature type="domain" description="VWFA" evidence="2">
    <location>
        <begin position="94"/>
        <end position="288"/>
    </location>
</feature>
<evidence type="ECO:0000259" key="2">
    <source>
        <dbReference type="PROSITE" id="PS50234"/>
    </source>
</evidence>
<dbReference type="PANTHER" id="PTHR22550:SF18">
    <property type="entry name" value="VWFA DOMAIN-CONTAINING PROTEIN"/>
    <property type="match status" value="1"/>
</dbReference>